<feature type="domain" description="Teneurin-like YD-shell" evidence="4">
    <location>
        <begin position="639"/>
        <end position="775"/>
    </location>
</feature>
<organism evidence="5 6">
    <name type="scientific">Streptomyces kronopolitis</name>
    <dbReference type="NCBI Taxonomy" id="1612435"/>
    <lineage>
        <taxon>Bacteria</taxon>
        <taxon>Bacillati</taxon>
        <taxon>Actinomycetota</taxon>
        <taxon>Actinomycetes</taxon>
        <taxon>Kitasatosporales</taxon>
        <taxon>Streptomycetaceae</taxon>
        <taxon>Streptomyces</taxon>
    </lineage>
</organism>
<evidence type="ECO:0000256" key="2">
    <source>
        <dbReference type="SAM" id="MobiDB-lite"/>
    </source>
</evidence>
<dbReference type="Gene3D" id="2.180.10.10">
    <property type="entry name" value="RHS repeat-associated core"/>
    <property type="match status" value="3"/>
</dbReference>
<feature type="domain" description="Teneurin-like YD-shell" evidence="4">
    <location>
        <begin position="806"/>
        <end position="1113"/>
    </location>
</feature>
<feature type="region of interest" description="Disordered" evidence="2">
    <location>
        <begin position="64"/>
        <end position="114"/>
    </location>
</feature>
<dbReference type="InterPro" id="IPR006530">
    <property type="entry name" value="YD"/>
</dbReference>
<keyword evidence="1" id="KW-0677">Repeat</keyword>
<dbReference type="InterPro" id="IPR050708">
    <property type="entry name" value="T6SS_VgrG/RHS"/>
</dbReference>
<dbReference type="InterPro" id="IPR056823">
    <property type="entry name" value="TEN-like_YD-shell"/>
</dbReference>
<comment type="caution">
    <text evidence="5">The sequence shown here is derived from an EMBL/GenBank/DDBJ whole genome shotgun (WGS) entry which is preliminary data.</text>
</comment>
<evidence type="ECO:0000313" key="6">
    <source>
        <dbReference type="Proteomes" id="UP000600080"/>
    </source>
</evidence>
<dbReference type="Proteomes" id="UP000600080">
    <property type="component" value="Unassembled WGS sequence"/>
</dbReference>
<dbReference type="InterPro" id="IPR022385">
    <property type="entry name" value="Rhs_assc_core"/>
</dbReference>
<dbReference type="InterPro" id="IPR045351">
    <property type="entry name" value="DUF6531"/>
</dbReference>
<dbReference type="PANTHER" id="PTHR32305">
    <property type="match status" value="1"/>
</dbReference>
<dbReference type="NCBIfam" id="TIGR03696">
    <property type="entry name" value="Rhs_assc_core"/>
    <property type="match status" value="1"/>
</dbReference>
<reference evidence="6" key="1">
    <citation type="journal article" date="2019" name="Int. J. Syst. Evol. Microbiol.">
        <title>The Global Catalogue of Microorganisms (GCM) 10K type strain sequencing project: providing services to taxonomists for standard genome sequencing and annotation.</title>
        <authorList>
            <consortium name="The Broad Institute Genomics Platform"/>
            <consortium name="The Broad Institute Genome Sequencing Center for Infectious Disease"/>
            <person name="Wu L."/>
            <person name="Ma J."/>
        </authorList>
    </citation>
    <scope>NUCLEOTIDE SEQUENCE [LARGE SCALE GENOMIC DNA]</scope>
    <source>
        <strain evidence="6">CGMCC 4.7323</strain>
    </source>
</reference>
<evidence type="ECO:0000259" key="4">
    <source>
        <dbReference type="Pfam" id="PF25023"/>
    </source>
</evidence>
<sequence>MSNRIVKALEDGAEKLGKTLAKDASKAVQDLYHGAGDRLKKVATNHAENDAKHAAELDKLLKGNKHDMPQAPHATGGGRRNVTGPSQSARDEAEAGHPHDKTRRDEGKCTDGTDPVDLASGKVFLSQTDIALPGSLPLTFTRKFESSTRIGRHVGPSWSSTVDQHLEIDDQGVVFVTETGMLLRYPLPGAGERVLPKDGPRWPLMRTLQGDWAVNDPETGHTRYFSDALHRPGMALPDEITDRNGHRITFDYADATGIPYAIRHSAGYELRLTCDDEGRLTALRLVGAADDGSDQLLRSYGHDDDGNLTTVTNSTGAVTRFEYDTEHRMTAWVDSNDSRYEYTYDRYHRCTAQSGAEGHLTNRFSYGEPDSETGTRTTIHTDGRGACTRYLINDRLQVVAVTDPLGSTTRTTYDADDRPVQITDPLGASTQLTYDEAGRLVSLIRPDGSTSTATYTDLGLPAQITGPDGRTIHYEYDTKGNRVAVTDPAGRITRFAYDGSGHLTSVTDPLGHISRIESDGAGLPLTVIDPLGAVTSFHRDRFGRTTSAVDPLGNVTHCQWTPEGHLATRLNPDSTRESWIYDGEGNCTAHTDPLGQVTTFEYGHFDQLKARTDPDGARHEFTHDTELRLTNVTNPQGLTWNYEYDDAGRLISETDFDARAQTYAHDATGRLTSRTTALGQTIRFTYDALGRKVSKDVNGEITTYAYDAVGRLTQIIAPDSELTYSHDALGQLVAETVNGRTTTFAYDSLGRRISRITPTGAMSQWTYDAVGQRTSLDASGRTMTFGYDALGQEMSRTLGEISLAKQFDPLGRLTDQHVTSATETLQHQAYSYRADGYLTSIDDHLNGVRRFELDKGGRVTAVSARNWNEAYAYDAAGNQTHATWPDRHPAPEARGERTYTGTRIKRAGAVRYEYDAAGRTILRQKTRLSRKPETWHFTWDAEDRLTSCTTPNGTCWKYAYDPLGRRISKRRLGEDQKTVLERVEFTWDGHTLCEQTEGEIVLTWDHQGLIPLIQRERKLRSSHMISASQPEVDERFFAIVTDLVGSPTALISEAGDTAWRARTTLWGSTAWNRGATAYTPLRFPGQYFDPETSLHYNYFRHCDPGTGRYLTPDPLGLEPADNPVSYVRNPLTAFDPLGLAPYESSGEEPPVRLYKAPQPGLGQHQRDNGYLPEDFPGGDNHPSGYDGRAYFSKDNFDLPLNKYAKFYREGLIEVRIPAEDYRQHFQKYDRPYEGGPDIEVPIPHEGLSQLNKYPRIWHRL</sequence>
<dbReference type="EMBL" id="BMND01000009">
    <property type="protein sequence ID" value="GGN44458.1"/>
    <property type="molecule type" value="Genomic_DNA"/>
</dbReference>
<proteinExistence type="predicted"/>
<evidence type="ECO:0000259" key="3">
    <source>
        <dbReference type="Pfam" id="PF20148"/>
    </source>
</evidence>
<dbReference type="RefSeq" id="WP_189097851.1">
    <property type="nucleotide sequence ID" value="NZ_BMND01000009.1"/>
</dbReference>
<dbReference type="PANTHER" id="PTHR32305:SF15">
    <property type="entry name" value="PROTEIN RHSA-RELATED"/>
    <property type="match status" value="1"/>
</dbReference>
<dbReference type="GeneID" id="301548480"/>
<accession>A0ABQ2JDQ8</accession>
<evidence type="ECO:0000313" key="5">
    <source>
        <dbReference type="EMBL" id="GGN44458.1"/>
    </source>
</evidence>
<evidence type="ECO:0000256" key="1">
    <source>
        <dbReference type="ARBA" id="ARBA00022737"/>
    </source>
</evidence>
<feature type="compositionally biased region" description="Basic and acidic residues" evidence="2">
    <location>
        <begin position="89"/>
        <end position="111"/>
    </location>
</feature>
<dbReference type="Pfam" id="PF05593">
    <property type="entry name" value="RHS_repeat"/>
    <property type="match status" value="5"/>
</dbReference>
<name>A0ABQ2JDQ8_9ACTN</name>
<keyword evidence="6" id="KW-1185">Reference proteome</keyword>
<protein>
    <submittedName>
        <fullName evidence="5">Type IV secretion protein Rhs</fullName>
    </submittedName>
</protein>
<dbReference type="InterPro" id="IPR031325">
    <property type="entry name" value="RHS_repeat"/>
</dbReference>
<dbReference type="NCBIfam" id="TIGR01643">
    <property type="entry name" value="YD_repeat_2x"/>
    <property type="match status" value="14"/>
</dbReference>
<dbReference type="Pfam" id="PF20148">
    <property type="entry name" value="DUF6531"/>
    <property type="match status" value="1"/>
</dbReference>
<feature type="domain" description="DUF6531" evidence="3">
    <location>
        <begin position="114"/>
        <end position="185"/>
    </location>
</feature>
<gene>
    <name evidence="5" type="ORF">GCM10012285_27020</name>
</gene>
<dbReference type="Pfam" id="PF25023">
    <property type="entry name" value="TEN_YD-shell"/>
    <property type="match status" value="2"/>
</dbReference>